<feature type="compositionally biased region" description="Basic and acidic residues" evidence="3">
    <location>
        <begin position="103"/>
        <end position="132"/>
    </location>
</feature>
<dbReference type="PROSITE" id="PS50084">
    <property type="entry name" value="KH_TYPE_1"/>
    <property type="match status" value="5"/>
</dbReference>
<feature type="region of interest" description="Disordered" evidence="3">
    <location>
        <begin position="1"/>
        <end position="37"/>
    </location>
</feature>
<feature type="domain" description="K Homology" evidence="4">
    <location>
        <begin position="613"/>
        <end position="683"/>
    </location>
</feature>
<dbReference type="PANTHER" id="PTHR10288">
    <property type="entry name" value="KH DOMAIN CONTAINING RNA BINDING PROTEIN"/>
    <property type="match status" value="1"/>
</dbReference>
<gene>
    <name evidence="5" type="ORF">FRX31_019725</name>
</gene>
<protein>
    <submittedName>
        <fullName evidence="5">Rna-binding kh domain-containing protein rcf3</fullName>
    </submittedName>
</protein>
<evidence type="ECO:0000259" key="4">
    <source>
        <dbReference type="SMART" id="SM00322"/>
    </source>
</evidence>
<dbReference type="Pfam" id="PF00013">
    <property type="entry name" value="KH_1"/>
    <property type="match status" value="5"/>
</dbReference>
<dbReference type="EMBL" id="JABWDY010023780">
    <property type="protein sequence ID" value="KAF5190689.1"/>
    <property type="molecule type" value="Genomic_DNA"/>
</dbReference>
<dbReference type="CDD" id="cd22459">
    <property type="entry name" value="KH-I_PEPPER_rpt1_like"/>
    <property type="match status" value="1"/>
</dbReference>
<evidence type="ECO:0000256" key="3">
    <source>
        <dbReference type="SAM" id="MobiDB-lite"/>
    </source>
</evidence>
<dbReference type="SMART" id="SM00322">
    <property type="entry name" value="KH"/>
    <property type="match status" value="5"/>
</dbReference>
<proteinExistence type="predicted"/>
<reference evidence="5 6" key="1">
    <citation type="submission" date="2020-06" db="EMBL/GenBank/DDBJ databases">
        <title>Transcriptomic and genomic resources for Thalictrum thalictroides and T. hernandezii: Facilitating candidate gene discovery in an emerging model plant lineage.</title>
        <authorList>
            <person name="Arias T."/>
            <person name="Riano-Pachon D.M."/>
            <person name="Di Stilio V.S."/>
        </authorList>
    </citation>
    <scope>NUCLEOTIDE SEQUENCE [LARGE SCALE GENOMIC DNA]</scope>
    <source>
        <strain evidence="6">cv. WT478/WT964</strain>
        <tissue evidence="5">Leaves</tissue>
    </source>
</reference>
<dbReference type="GO" id="GO:0003723">
    <property type="term" value="F:RNA binding"/>
    <property type="evidence" value="ECO:0007669"/>
    <property type="project" value="UniProtKB-UniRule"/>
</dbReference>
<evidence type="ECO:0000313" key="5">
    <source>
        <dbReference type="EMBL" id="KAF5190689.1"/>
    </source>
</evidence>
<dbReference type="SUPFAM" id="SSF54791">
    <property type="entry name" value="Eukaryotic type KH-domain (KH-domain type I)"/>
    <property type="match status" value="5"/>
</dbReference>
<dbReference type="OrthoDB" id="442947at2759"/>
<feature type="domain" description="K Homology" evidence="4">
    <location>
        <begin position="43"/>
        <end position="113"/>
    </location>
</feature>
<dbReference type="CDD" id="cd22460">
    <property type="entry name" value="KH-I_PEPPER_rpt2_like"/>
    <property type="match status" value="2"/>
</dbReference>
<feature type="compositionally biased region" description="Polar residues" evidence="3">
    <location>
        <begin position="292"/>
        <end position="301"/>
    </location>
</feature>
<feature type="domain" description="K Homology" evidence="4">
    <location>
        <begin position="180"/>
        <end position="255"/>
    </location>
</feature>
<feature type="compositionally biased region" description="Polar residues" evidence="3">
    <location>
        <begin position="26"/>
        <end position="36"/>
    </location>
</feature>
<feature type="region of interest" description="Disordered" evidence="3">
    <location>
        <begin position="103"/>
        <end position="144"/>
    </location>
</feature>
<dbReference type="InterPro" id="IPR004088">
    <property type="entry name" value="KH_dom_type_1"/>
</dbReference>
<keyword evidence="6" id="KW-1185">Reference proteome</keyword>
<keyword evidence="1" id="KW-0677">Repeat</keyword>
<evidence type="ECO:0000256" key="1">
    <source>
        <dbReference type="ARBA" id="ARBA00022737"/>
    </source>
</evidence>
<feature type="region of interest" description="Disordered" evidence="3">
    <location>
        <begin position="254"/>
        <end position="315"/>
    </location>
</feature>
<dbReference type="InterPro" id="IPR036612">
    <property type="entry name" value="KH_dom_type_1_sf"/>
</dbReference>
<evidence type="ECO:0000256" key="2">
    <source>
        <dbReference type="PROSITE-ProRule" id="PRU00117"/>
    </source>
</evidence>
<keyword evidence="2" id="KW-0694">RNA-binding</keyword>
<dbReference type="Gene3D" id="3.30.1370.10">
    <property type="entry name" value="K Homology domain, type 1"/>
    <property type="match status" value="5"/>
</dbReference>
<dbReference type="Proteomes" id="UP000554482">
    <property type="component" value="Unassembled WGS sequence"/>
</dbReference>
<feature type="domain" description="K Homology" evidence="4">
    <location>
        <begin position="332"/>
        <end position="405"/>
    </location>
</feature>
<name>A0A7J6VZY3_THATH</name>
<sequence>MSFPFKPSKRPYDRSPLELNGKGKWQKTSGSNSQLQPLKISPGSTVFRVLCPISKSGSVIGKGGTIITSIRQETGAKVRVEEPLSGDDERVIVIVGSEKEVEVNNEKSKEDGKVDNALDEGNEVKEDEEKNGDMVSSPVVDSQSEKGMSTAQKALVLVFERMVEGEPEYDERDEESKKSTSFIVRLLVFYSQVGCVLGKAGSVIKQMAAETGAQIRILPRDKLPQCASASDELVQLTGGLEAVRKALQLVSRKLMENPPRDSLPPTKHSGPSSHPFALANPEAHQPSKYQFPAQTPFYSSGSRERADYHLRGPHSTPKYHDTIISSWKRPVPDVTFRLLCHAEKIGGVIGKGGTIVKKIHHETGCDINVLDGPLDSDERVIVISGPAHPDDRISVVQDAVLRVQDRIIRGVPDNNENIAICRLIVSCHHINFLLGKGGSIITAIRNFSGAYIRIVPKDQIPSCVSEIEEVVQITGEFESVQEALLQLTSKILHNTFCDTLPSMDHPAHPAFQDQVPPFPYMGRRERSPPGMYSGVGGLPPRGLIQPYDDQSAFVHNLHRQGIPHPGRLPTSAHWEPQVITDVVGPMGTIEYAGGAPQRRMGGFGGGSQPAIITSTTIEVIVPRAIVPSLYGEDGNTLKQIRQISGSKITITEPKPEATETVIIISGTPEQTHAAQSLLQAFVLSGGDSP</sequence>
<evidence type="ECO:0000313" key="6">
    <source>
        <dbReference type="Proteomes" id="UP000554482"/>
    </source>
</evidence>
<accession>A0A7J6VZY3</accession>
<organism evidence="5 6">
    <name type="scientific">Thalictrum thalictroides</name>
    <name type="common">Rue-anemone</name>
    <name type="synonym">Anemone thalictroides</name>
    <dbReference type="NCBI Taxonomy" id="46969"/>
    <lineage>
        <taxon>Eukaryota</taxon>
        <taxon>Viridiplantae</taxon>
        <taxon>Streptophyta</taxon>
        <taxon>Embryophyta</taxon>
        <taxon>Tracheophyta</taxon>
        <taxon>Spermatophyta</taxon>
        <taxon>Magnoliopsida</taxon>
        <taxon>Ranunculales</taxon>
        <taxon>Ranunculaceae</taxon>
        <taxon>Thalictroideae</taxon>
        <taxon>Thalictrum</taxon>
    </lineage>
</organism>
<dbReference type="AlphaFoldDB" id="A0A7J6VZY3"/>
<dbReference type="InterPro" id="IPR004087">
    <property type="entry name" value="KH_dom"/>
</dbReference>
<comment type="caution">
    <text evidence="5">The sequence shown here is derived from an EMBL/GenBank/DDBJ whole genome shotgun (WGS) entry which is preliminary data.</text>
</comment>
<feature type="domain" description="K Homology" evidence="4">
    <location>
        <begin position="417"/>
        <end position="492"/>
    </location>
</feature>